<organism evidence="2 3">
    <name type="scientific">Mesorhizobium waimense</name>
    <dbReference type="NCBI Taxonomy" id="1300307"/>
    <lineage>
        <taxon>Bacteria</taxon>
        <taxon>Pseudomonadati</taxon>
        <taxon>Pseudomonadota</taxon>
        <taxon>Alphaproteobacteria</taxon>
        <taxon>Hyphomicrobiales</taxon>
        <taxon>Phyllobacteriaceae</taxon>
        <taxon>Mesorhizobium</taxon>
    </lineage>
</organism>
<evidence type="ECO:0000313" key="3">
    <source>
        <dbReference type="Proteomes" id="UP000272706"/>
    </source>
</evidence>
<sequence length="93" mass="9826">MREALRLPISPLVGEMSGRTEGGAVGRQPQSIGKAAAPTCPSRASRHSLAWPGEEGPSLGHQCRHCRRRAGGSCRRRLPETGGGGLHHSRKGP</sequence>
<feature type="region of interest" description="Disordered" evidence="1">
    <location>
        <begin position="1"/>
        <end position="93"/>
    </location>
</feature>
<evidence type="ECO:0008006" key="4">
    <source>
        <dbReference type="Google" id="ProtNLM"/>
    </source>
</evidence>
<dbReference type="EMBL" id="QZWZ01000015">
    <property type="protein sequence ID" value="RJT36404.1"/>
    <property type="molecule type" value="Genomic_DNA"/>
</dbReference>
<dbReference type="AlphaFoldDB" id="A0A3A5KKY8"/>
<reference evidence="2 3" key="1">
    <citation type="submission" date="2018-09" db="EMBL/GenBank/DDBJ databases">
        <title>Mesorhizobium carmichaelinearum sp. nov. isolated from Carmichaelinea spp. root nodules in New Zealand.</title>
        <authorList>
            <person name="De Meyer S.E."/>
        </authorList>
    </citation>
    <scope>NUCLEOTIDE SEQUENCE [LARGE SCALE GENOMIC DNA]</scope>
    <source>
        <strain evidence="2 3">ICMP19557</strain>
    </source>
</reference>
<gene>
    <name evidence="2" type="ORF">D3227_20155</name>
</gene>
<accession>A0A3A5KKY8</accession>
<evidence type="ECO:0000256" key="1">
    <source>
        <dbReference type="SAM" id="MobiDB-lite"/>
    </source>
</evidence>
<dbReference type="Proteomes" id="UP000272706">
    <property type="component" value="Unassembled WGS sequence"/>
</dbReference>
<keyword evidence="3" id="KW-1185">Reference proteome</keyword>
<name>A0A3A5KKY8_9HYPH</name>
<protein>
    <recommendedName>
        <fullName evidence="4">Propionyl-coenzyme A carboxylase alpha polypeptide</fullName>
    </recommendedName>
</protein>
<feature type="compositionally biased region" description="Basic residues" evidence="1">
    <location>
        <begin position="62"/>
        <end position="76"/>
    </location>
</feature>
<proteinExistence type="predicted"/>
<evidence type="ECO:0000313" key="2">
    <source>
        <dbReference type="EMBL" id="RJT36404.1"/>
    </source>
</evidence>
<comment type="caution">
    <text evidence="2">The sequence shown here is derived from an EMBL/GenBank/DDBJ whole genome shotgun (WGS) entry which is preliminary data.</text>
</comment>